<dbReference type="EMBL" id="BCWF01000001">
    <property type="protein sequence ID" value="GAT18822.1"/>
    <property type="molecule type" value="Genomic_DNA"/>
</dbReference>
<evidence type="ECO:0000313" key="1">
    <source>
        <dbReference type="EMBL" id="GAT18822.1"/>
    </source>
</evidence>
<protein>
    <submittedName>
        <fullName evidence="1">Membrane bound C2 domain protein vp115</fullName>
    </submittedName>
</protein>
<dbReference type="Proteomes" id="UP000075230">
    <property type="component" value="Unassembled WGS sequence"/>
</dbReference>
<reference evidence="2" key="2">
    <citation type="submission" date="2016-02" db="EMBL/GenBank/DDBJ databases">
        <title>Genome sequencing of Aspergillus luchuensis NBRC 4314.</title>
        <authorList>
            <person name="Yamada O."/>
        </authorList>
    </citation>
    <scope>NUCLEOTIDE SEQUENCE [LARGE SCALE GENOMIC DNA]</scope>
    <source>
        <strain evidence="2">RIB 2604</strain>
    </source>
</reference>
<comment type="caution">
    <text evidence="1">The sequence shown here is derived from an EMBL/GenBank/DDBJ whole genome shotgun (WGS) entry which is preliminary data.</text>
</comment>
<evidence type="ECO:0000313" key="2">
    <source>
        <dbReference type="Proteomes" id="UP000075230"/>
    </source>
</evidence>
<accession>A0A146EYI6</accession>
<name>A0A146EYI6_ASPKA</name>
<reference evidence="1 2" key="1">
    <citation type="journal article" date="2016" name="DNA Res.">
        <title>Genome sequence of Aspergillus luchuensis NBRC 4314.</title>
        <authorList>
            <person name="Yamada O."/>
            <person name="Machida M."/>
            <person name="Hosoyama A."/>
            <person name="Goto M."/>
            <person name="Takahashi T."/>
            <person name="Futagami T."/>
            <person name="Yamagata Y."/>
            <person name="Takeuchi M."/>
            <person name="Kobayashi T."/>
            <person name="Koike H."/>
            <person name="Abe K."/>
            <person name="Asai K."/>
            <person name="Arita M."/>
            <person name="Fujita N."/>
            <person name="Fukuda K."/>
            <person name="Higa K."/>
            <person name="Horikawa H."/>
            <person name="Ishikawa T."/>
            <person name="Jinno K."/>
            <person name="Kato Y."/>
            <person name="Kirimura K."/>
            <person name="Mizutani O."/>
            <person name="Nakasone K."/>
            <person name="Sano M."/>
            <person name="Shiraishi Y."/>
            <person name="Tsukahara M."/>
            <person name="Gomi K."/>
        </authorList>
    </citation>
    <scope>NUCLEOTIDE SEQUENCE [LARGE SCALE GENOMIC DNA]</scope>
    <source>
        <strain evidence="1 2">RIB 2604</strain>
    </source>
</reference>
<organism evidence="1 2">
    <name type="scientific">Aspergillus kawachii</name>
    <name type="common">White koji mold</name>
    <name type="synonym">Aspergillus awamori var. kawachi</name>
    <dbReference type="NCBI Taxonomy" id="1069201"/>
    <lineage>
        <taxon>Eukaryota</taxon>
        <taxon>Fungi</taxon>
        <taxon>Dikarya</taxon>
        <taxon>Ascomycota</taxon>
        <taxon>Pezizomycotina</taxon>
        <taxon>Eurotiomycetes</taxon>
        <taxon>Eurotiomycetidae</taxon>
        <taxon>Eurotiales</taxon>
        <taxon>Aspergillaceae</taxon>
        <taxon>Aspergillus</taxon>
        <taxon>Aspergillus subgen. Circumdati</taxon>
    </lineage>
</organism>
<sequence length="120" mass="13547">MEASRKQPPPPRAWLRRFAKTIGPIPLHPGHKVLKNTAGSDFFHTSSDTSRMENLIGYVTMRLMAAAVNQMACWELEQERAKVHPPFSSWVGRWLPPEDTTWSQLTSPTFASLGPITETM</sequence>
<dbReference type="AlphaFoldDB" id="A0A146EYI6"/>
<proteinExistence type="predicted"/>
<gene>
    <name evidence="1" type="ORF">RIB2604_00103210</name>
</gene>